<evidence type="ECO:0000256" key="5">
    <source>
        <dbReference type="ARBA" id="ARBA00023136"/>
    </source>
</evidence>
<dbReference type="Gene3D" id="3.40.720.10">
    <property type="entry name" value="Alkaline Phosphatase, subunit A"/>
    <property type="match status" value="1"/>
</dbReference>
<dbReference type="InterPro" id="IPR050448">
    <property type="entry name" value="OpgB/LTA_synthase_biosynth"/>
</dbReference>
<evidence type="ECO:0000256" key="3">
    <source>
        <dbReference type="ARBA" id="ARBA00022692"/>
    </source>
</evidence>
<dbReference type="InterPro" id="IPR000917">
    <property type="entry name" value="Sulfatase_N"/>
</dbReference>
<keyword evidence="2" id="KW-1003">Cell membrane</keyword>
<dbReference type="PANTHER" id="PTHR47371">
    <property type="entry name" value="LIPOTEICHOIC ACID SYNTHASE"/>
    <property type="match status" value="1"/>
</dbReference>
<organism evidence="8 9">
    <name type="scientific">Tritrichomonas foetus</name>
    <dbReference type="NCBI Taxonomy" id="1144522"/>
    <lineage>
        <taxon>Eukaryota</taxon>
        <taxon>Metamonada</taxon>
        <taxon>Parabasalia</taxon>
        <taxon>Tritrichomonadida</taxon>
        <taxon>Tritrichomonadidae</taxon>
        <taxon>Tritrichomonas</taxon>
    </lineage>
</organism>
<evidence type="ECO:0000313" key="8">
    <source>
        <dbReference type="EMBL" id="OHS94404.1"/>
    </source>
</evidence>
<dbReference type="Proteomes" id="UP000179807">
    <property type="component" value="Unassembled WGS sequence"/>
</dbReference>
<reference evidence="8" key="1">
    <citation type="submission" date="2016-10" db="EMBL/GenBank/DDBJ databases">
        <authorList>
            <person name="Benchimol M."/>
            <person name="Almeida L.G."/>
            <person name="Vasconcelos A.T."/>
            <person name="Perreira-Neves A."/>
            <person name="Rosa I.A."/>
            <person name="Tasca T."/>
            <person name="Bogo M.R."/>
            <person name="de Souza W."/>
        </authorList>
    </citation>
    <scope>NUCLEOTIDE SEQUENCE [LARGE SCALE GENOMIC DNA]</scope>
    <source>
        <strain evidence="8">K</strain>
    </source>
</reference>
<evidence type="ECO:0000256" key="2">
    <source>
        <dbReference type="ARBA" id="ARBA00022475"/>
    </source>
</evidence>
<comment type="subcellular location">
    <subcellularLocation>
        <location evidence="1">Cell membrane</location>
        <topology evidence="1">Multi-pass membrane protein</topology>
    </subcellularLocation>
</comment>
<evidence type="ECO:0000313" key="9">
    <source>
        <dbReference type="Proteomes" id="UP000179807"/>
    </source>
</evidence>
<dbReference type="GO" id="GO:0005886">
    <property type="term" value="C:plasma membrane"/>
    <property type="evidence" value="ECO:0007669"/>
    <property type="project" value="UniProtKB-SubCell"/>
</dbReference>
<dbReference type="EMBL" id="MLAK01001321">
    <property type="protein sequence ID" value="OHS94404.1"/>
    <property type="molecule type" value="Genomic_DNA"/>
</dbReference>
<protein>
    <recommendedName>
        <fullName evidence="7">Sulfatase N-terminal domain-containing protein</fullName>
    </recommendedName>
</protein>
<dbReference type="InterPro" id="IPR017850">
    <property type="entry name" value="Alkaline_phosphatase_core_sf"/>
</dbReference>
<feature type="transmembrane region" description="Helical" evidence="6">
    <location>
        <begin position="60"/>
        <end position="84"/>
    </location>
</feature>
<dbReference type="Pfam" id="PF00884">
    <property type="entry name" value="Sulfatase"/>
    <property type="match status" value="1"/>
</dbReference>
<dbReference type="RefSeq" id="XP_068347541.1">
    <property type="nucleotide sequence ID" value="XM_068512629.1"/>
</dbReference>
<feature type="transmembrane region" description="Helical" evidence="6">
    <location>
        <begin position="119"/>
        <end position="138"/>
    </location>
</feature>
<dbReference type="VEuPathDB" id="TrichDB:TRFO_39416"/>
<gene>
    <name evidence="8" type="ORF">TRFO_39416</name>
</gene>
<feature type="domain" description="Sulfatase N-terminal" evidence="7">
    <location>
        <begin position="288"/>
        <end position="471"/>
    </location>
</feature>
<keyword evidence="3 6" id="KW-0812">Transmembrane</keyword>
<dbReference type="PANTHER" id="PTHR47371:SF3">
    <property type="entry name" value="PHOSPHOGLYCEROL TRANSFERASE I"/>
    <property type="match status" value="1"/>
</dbReference>
<comment type="caution">
    <text evidence="8">The sequence shown here is derived from an EMBL/GenBank/DDBJ whole genome shotgun (WGS) entry which is preliminary data.</text>
</comment>
<evidence type="ECO:0000256" key="1">
    <source>
        <dbReference type="ARBA" id="ARBA00004651"/>
    </source>
</evidence>
<dbReference type="AlphaFoldDB" id="A0A1J4JAW9"/>
<keyword evidence="9" id="KW-1185">Reference proteome</keyword>
<proteinExistence type="predicted"/>
<keyword evidence="4 6" id="KW-1133">Transmembrane helix</keyword>
<keyword evidence="5 6" id="KW-0472">Membrane</keyword>
<name>A0A1J4JAW9_9EUKA</name>
<dbReference type="GeneID" id="94847333"/>
<dbReference type="SUPFAM" id="SSF53649">
    <property type="entry name" value="Alkaline phosphatase-like"/>
    <property type="match status" value="1"/>
</dbReference>
<evidence type="ECO:0000256" key="6">
    <source>
        <dbReference type="SAM" id="Phobius"/>
    </source>
</evidence>
<evidence type="ECO:0000259" key="7">
    <source>
        <dbReference type="Pfam" id="PF00884"/>
    </source>
</evidence>
<evidence type="ECO:0000256" key="4">
    <source>
        <dbReference type="ARBA" id="ARBA00022989"/>
    </source>
</evidence>
<accession>A0A1J4JAW9</accession>
<sequence length="545" mass="63350">MLILINWFNNEKIIDKAHMIQVDIFRLFFRFLFSLAIELYKKLCCSQLKSRTIINIKAHFLIQTAAEFSGDFIAAFMFLLSYAFETAEAAAFTFMFQPITKQSLNQLNISYILEDHIEFLYITIFFVFLSYPLIKLPLLKVLITLPNISIILWFFALAYSFSYLNIIVGDFTDEYSNTMFNSHSSELSNNLFKASRAKIEINKTRPLKNLILFQAESLAYGIIDPITTPYIYSLSEKYEIIRDIKSVPYSTWSSAATILTQCGIPEIIHRSDWGTRKKQTINHFVQLKCISDYLAALHYNITSGYGGWSTEKVSGMGDFRRAKKYIPVIGQIHDPNAAQFYADRYLEKLDHEYKTKGTNFLSWFFTSETHIPFPVPKWCHPDKGLNTTFKQSFNCGDKVIKIFIEKFLELKMHEHTVLVLFPDHFPHGIKPTDPYFTLFVLFPGMEKIPQKANKSFTYYDFAPTIMKLIGIDEYSPGFPFGRDYYDPSSIEHIPSSEELGILYSFYNEAFRRNEKHDTFICKRADGESYESNEPCKSTNYLSYIL</sequence>
<feature type="transmembrane region" description="Helical" evidence="6">
    <location>
        <begin position="150"/>
        <end position="168"/>
    </location>
</feature>